<evidence type="ECO:0000256" key="5">
    <source>
        <dbReference type="ARBA" id="ARBA00023239"/>
    </source>
</evidence>
<name>A0A975GA32_9THEO</name>
<evidence type="ECO:0000256" key="7">
    <source>
        <dbReference type="RuleBase" id="RU000599"/>
    </source>
</evidence>
<accession>A0A975GA32</accession>
<evidence type="ECO:0000313" key="8">
    <source>
        <dbReference type="EMBL" id="QSZ27023.1"/>
    </source>
</evidence>
<dbReference type="EC" id="4.2.1.19" evidence="6 7"/>
<protein>
    <recommendedName>
        <fullName evidence="2 6">Imidazoleglycerol-phosphate dehydratase</fullName>
        <shortName evidence="6">IGPD</shortName>
        <ecNumber evidence="6 7">4.2.1.19</ecNumber>
    </recommendedName>
</protein>
<evidence type="ECO:0000256" key="3">
    <source>
        <dbReference type="ARBA" id="ARBA00022605"/>
    </source>
</evidence>
<gene>
    <name evidence="6 8" type="primary">hisB</name>
    <name evidence="8" type="ORF">ACETAC_09155</name>
</gene>
<dbReference type="Gene3D" id="3.30.230.40">
    <property type="entry name" value="Imidazole glycerol phosphate dehydratase, domain 1"/>
    <property type="match status" value="2"/>
</dbReference>
<reference evidence="8" key="1">
    <citation type="submission" date="2020-08" db="EMBL/GenBank/DDBJ databases">
        <title>Genomic insights into the carbon and energy metabolism of the first obligate autotrophic acetogenic bacterium Aceticella autotrophica gen. nov., sp. nov.</title>
        <authorList>
            <person name="Toshchakov S.V."/>
            <person name="Elcheninov A.G."/>
            <person name="Kublanov I.V."/>
            <person name="Frolov E.N."/>
            <person name="Lebedinsky A.V."/>
        </authorList>
    </citation>
    <scope>NUCLEOTIDE SEQUENCE</scope>
    <source>
        <strain evidence="8">3443-3Ac</strain>
    </source>
</reference>
<evidence type="ECO:0000256" key="6">
    <source>
        <dbReference type="HAMAP-Rule" id="MF_00076"/>
    </source>
</evidence>
<evidence type="ECO:0000256" key="4">
    <source>
        <dbReference type="ARBA" id="ARBA00023102"/>
    </source>
</evidence>
<keyword evidence="9" id="KW-1185">Reference proteome</keyword>
<dbReference type="KEGG" id="aaut:ACETAC_09155"/>
<dbReference type="GO" id="GO:0000105">
    <property type="term" value="P:L-histidine biosynthetic process"/>
    <property type="evidence" value="ECO:0007669"/>
    <property type="project" value="UniProtKB-UniRule"/>
</dbReference>
<dbReference type="Proteomes" id="UP000671913">
    <property type="component" value="Chromosome"/>
</dbReference>
<dbReference type="NCBIfam" id="NF002111">
    <property type="entry name" value="PRK00951.2-1"/>
    <property type="match status" value="1"/>
</dbReference>
<dbReference type="Pfam" id="PF00475">
    <property type="entry name" value="IGPD"/>
    <property type="match status" value="1"/>
</dbReference>
<dbReference type="PROSITE" id="PS00955">
    <property type="entry name" value="IGP_DEHYDRATASE_2"/>
    <property type="match status" value="1"/>
</dbReference>
<dbReference type="SUPFAM" id="SSF54211">
    <property type="entry name" value="Ribosomal protein S5 domain 2-like"/>
    <property type="match status" value="2"/>
</dbReference>
<sequence>MRKGEIVRKTGETDICVSMDIDGRGNSTIDTGIGFFDHMLTLFSKHGLFDISVKAKGDLYVDTHHTIEDIGITIGQAFLKALGDKKSIKRYGVSTVPMDETLARVAVDISGRPYLYYDVELNMPLLGGFETETVEEFFRAFAFNGGITLHVELLHGKNTHHIIEAVFKAFGRALDDATRIDDRTCGVPSTKGLL</sequence>
<keyword evidence="4 6" id="KW-0368">Histidine biosynthesis</keyword>
<dbReference type="InterPro" id="IPR038494">
    <property type="entry name" value="IGPD_sf"/>
</dbReference>
<dbReference type="InterPro" id="IPR020565">
    <property type="entry name" value="ImidazoleglycerP_deHydtase_CS"/>
</dbReference>
<keyword evidence="5 6" id="KW-0456">Lyase</keyword>
<organism evidence="8 9">
    <name type="scientific">Aceticella autotrophica</name>
    <dbReference type="NCBI Taxonomy" id="2755338"/>
    <lineage>
        <taxon>Bacteria</taxon>
        <taxon>Bacillati</taxon>
        <taxon>Bacillota</taxon>
        <taxon>Clostridia</taxon>
        <taxon>Thermoanaerobacterales</taxon>
        <taxon>Thermoanaerobacteraceae</taxon>
        <taxon>Aceticella</taxon>
    </lineage>
</organism>
<dbReference type="RefSeq" id="WP_284679715.1">
    <property type="nucleotide sequence ID" value="NZ_CP060096.1"/>
</dbReference>
<dbReference type="PANTHER" id="PTHR23133:SF2">
    <property type="entry name" value="IMIDAZOLEGLYCEROL-PHOSPHATE DEHYDRATASE"/>
    <property type="match status" value="1"/>
</dbReference>
<evidence type="ECO:0000256" key="1">
    <source>
        <dbReference type="ARBA" id="ARBA00005047"/>
    </source>
</evidence>
<dbReference type="PANTHER" id="PTHR23133">
    <property type="entry name" value="IMIDAZOLEGLYCEROL-PHOSPHATE DEHYDRATASE HIS7"/>
    <property type="match status" value="1"/>
</dbReference>
<dbReference type="GO" id="GO:0004424">
    <property type="term" value="F:imidazoleglycerol-phosphate dehydratase activity"/>
    <property type="evidence" value="ECO:0007669"/>
    <property type="project" value="UniProtKB-UniRule"/>
</dbReference>
<comment type="pathway">
    <text evidence="1 6 7">Amino-acid biosynthesis; L-histidine biosynthesis; L-histidine from 5-phospho-alpha-D-ribose 1-diphosphate: step 6/9.</text>
</comment>
<comment type="catalytic activity">
    <reaction evidence="6 7">
        <text>D-erythro-1-(imidazol-4-yl)glycerol 3-phosphate = 3-(imidazol-4-yl)-2-oxopropyl phosphate + H2O</text>
        <dbReference type="Rhea" id="RHEA:11040"/>
        <dbReference type="ChEBI" id="CHEBI:15377"/>
        <dbReference type="ChEBI" id="CHEBI:57766"/>
        <dbReference type="ChEBI" id="CHEBI:58278"/>
        <dbReference type="EC" id="4.2.1.19"/>
    </reaction>
</comment>
<dbReference type="NCBIfam" id="NF002107">
    <property type="entry name" value="PRK00951.1-2"/>
    <property type="match status" value="1"/>
</dbReference>
<dbReference type="PROSITE" id="PS00954">
    <property type="entry name" value="IGP_DEHYDRATASE_1"/>
    <property type="match status" value="1"/>
</dbReference>
<comment type="subcellular location">
    <subcellularLocation>
        <location evidence="6 7">Cytoplasm</location>
    </subcellularLocation>
</comment>
<dbReference type="NCBIfam" id="NF002116">
    <property type="entry name" value="PRK00951.2-6"/>
    <property type="match status" value="1"/>
</dbReference>
<dbReference type="NCBIfam" id="NF002109">
    <property type="entry name" value="PRK00951.1-5"/>
    <property type="match status" value="1"/>
</dbReference>
<comment type="similarity">
    <text evidence="6 7">Belongs to the imidazoleglycerol-phosphate dehydratase family.</text>
</comment>
<dbReference type="NCBIfam" id="NF002114">
    <property type="entry name" value="PRK00951.2-4"/>
    <property type="match status" value="1"/>
</dbReference>
<keyword evidence="6" id="KW-0963">Cytoplasm</keyword>
<dbReference type="AlphaFoldDB" id="A0A975GA32"/>
<dbReference type="FunFam" id="3.30.230.40:FF:000003">
    <property type="entry name" value="Imidazoleglycerol-phosphate dehydratase HisB"/>
    <property type="match status" value="1"/>
</dbReference>
<dbReference type="InterPro" id="IPR020568">
    <property type="entry name" value="Ribosomal_Su5_D2-typ_SF"/>
</dbReference>
<proteinExistence type="inferred from homology"/>
<dbReference type="EMBL" id="CP060096">
    <property type="protein sequence ID" value="QSZ27023.1"/>
    <property type="molecule type" value="Genomic_DNA"/>
</dbReference>
<evidence type="ECO:0000256" key="2">
    <source>
        <dbReference type="ARBA" id="ARBA00016664"/>
    </source>
</evidence>
<dbReference type="FunFam" id="3.30.230.40:FF:000001">
    <property type="entry name" value="Imidazoleglycerol-phosphate dehydratase HisB"/>
    <property type="match status" value="1"/>
</dbReference>
<evidence type="ECO:0000313" key="9">
    <source>
        <dbReference type="Proteomes" id="UP000671913"/>
    </source>
</evidence>
<dbReference type="CDD" id="cd07914">
    <property type="entry name" value="IGPD"/>
    <property type="match status" value="1"/>
</dbReference>
<dbReference type="HAMAP" id="MF_00076">
    <property type="entry name" value="HisB"/>
    <property type="match status" value="1"/>
</dbReference>
<dbReference type="NCBIfam" id="NF002112">
    <property type="entry name" value="PRK00951.2-2"/>
    <property type="match status" value="1"/>
</dbReference>
<dbReference type="GO" id="GO:0005737">
    <property type="term" value="C:cytoplasm"/>
    <property type="evidence" value="ECO:0007669"/>
    <property type="project" value="UniProtKB-SubCell"/>
</dbReference>
<dbReference type="InterPro" id="IPR000807">
    <property type="entry name" value="ImidazoleglycerolP_deHydtase"/>
</dbReference>
<keyword evidence="3 6" id="KW-0028">Amino-acid biosynthesis</keyword>